<evidence type="ECO:0000259" key="11">
    <source>
        <dbReference type="PROSITE" id="PS51188"/>
    </source>
</evidence>
<evidence type="ECO:0000256" key="4">
    <source>
        <dbReference type="ARBA" id="ARBA00022833"/>
    </source>
</evidence>
<dbReference type="Pfam" id="PF00684">
    <property type="entry name" value="DnaJ_CXXCXGXG"/>
    <property type="match status" value="1"/>
</dbReference>
<dbReference type="GO" id="GO:0009408">
    <property type="term" value="P:response to heat"/>
    <property type="evidence" value="ECO:0007669"/>
    <property type="project" value="InterPro"/>
</dbReference>
<protein>
    <recommendedName>
        <fullName evidence="7 8">Chaperone protein DnaJ</fullName>
    </recommendedName>
</protein>
<dbReference type="GO" id="GO:0005524">
    <property type="term" value="F:ATP binding"/>
    <property type="evidence" value="ECO:0007669"/>
    <property type="project" value="InterPro"/>
</dbReference>
<dbReference type="GO" id="GO:0031072">
    <property type="term" value="F:heat shock protein binding"/>
    <property type="evidence" value="ECO:0007669"/>
    <property type="project" value="InterPro"/>
</dbReference>
<accession>A0A2H0RHG8</accession>
<dbReference type="Gene3D" id="2.10.230.10">
    <property type="entry name" value="Heat shock protein DnaJ, cysteine-rich domain"/>
    <property type="match status" value="1"/>
</dbReference>
<dbReference type="PRINTS" id="PR00625">
    <property type="entry name" value="JDOMAIN"/>
</dbReference>
<dbReference type="Proteomes" id="UP000230906">
    <property type="component" value="Unassembled WGS sequence"/>
</dbReference>
<dbReference type="PROSITE" id="PS51188">
    <property type="entry name" value="ZF_CR"/>
    <property type="match status" value="1"/>
</dbReference>
<dbReference type="SUPFAM" id="SSF57938">
    <property type="entry name" value="DnaJ/Hsp40 cysteine-rich domain"/>
    <property type="match status" value="1"/>
</dbReference>
<keyword evidence="8" id="KW-0235">DNA replication</keyword>
<dbReference type="InterPro" id="IPR036869">
    <property type="entry name" value="J_dom_sf"/>
</dbReference>
<dbReference type="Gene3D" id="2.60.260.20">
    <property type="entry name" value="Urease metallochaperone UreE, N-terminal domain"/>
    <property type="match status" value="2"/>
</dbReference>
<dbReference type="SUPFAM" id="SSF49493">
    <property type="entry name" value="HSP40/DnaJ peptide-binding domain"/>
    <property type="match status" value="2"/>
</dbReference>
<keyword evidence="2 8" id="KW-0677">Repeat</keyword>
<dbReference type="CDD" id="cd10719">
    <property type="entry name" value="DnaJ_zf"/>
    <property type="match status" value="1"/>
</dbReference>
<dbReference type="InterPro" id="IPR036410">
    <property type="entry name" value="HSP_DnaJ_Cys-rich_dom_sf"/>
</dbReference>
<evidence type="ECO:0000256" key="9">
    <source>
        <dbReference type="PROSITE-ProRule" id="PRU00546"/>
    </source>
</evidence>
<evidence type="ECO:0000256" key="3">
    <source>
        <dbReference type="ARBA" id="ARBA00022771"/>
    </source>
</evidence>
<keyword evidence="3 8" id="KW-0863">Zinc-finger</keyword>
<dbReference type="NCBIfam" id="NF008035">
    <property type="entry name" value="PRK10767.1"/>
    <property type="match status" value="1"/>
</dbReference>
<organism evidence="12 13">
    <name type="scientific">Candidatus Vogelbacteria bacterium CG10_big_fil_rev_8_21_14_0_10_50_13</name>
    <dbReference type="NCBI Taxonomy" id="1975044"/>
    <lineage>
        <taxon>Bacteria</taxon>
        <taxon>Candidatus Vogeliibacteriota</taxon>
    </lineage>
</organism>
<dbReference type="InterPro" id="IPR001305">
    <property type="entry name" value="HSP_DnaJ_Cys-rich_dom"/>
</dbReference>
<feature type="binding site" evidence="8">
    <location>
        <position position="146"/>
    </location>
    <ligand>
        <name>Zn(2+)</name>
        <dbReference type="ChEBI" id="CHEBI:29105"/>
        <label>1</label>
    </ligand>
</feature>
<comment type="subcellular location">
    <subcellularLocation>
        <location evidence="8">Cytoplasm</location>
    </subcellularLocation>
</comment>
<comment type="cofactor">
    <cofactor evidence="8">
        <name>Zn(2+)</name>
        <dbReference type="ChEBI" id="CHEBI:29105"/>
    </cofactor>
    <text evidence="8">Binds 2 Zn(2+) ions per monomer.</text>
</comment>
<feature type="domain" description="CR-type" evidence="11">
    <location>
        <begin position="130"/>
        <end position="212"/>
    </location>
</feature>
<dbReference type="InterPro" id="IPR002939">
    <property type="entry name" value="DnaJ_C"/>
</dbReference>
<dbReference type="EMBL" id="PCYJ01000019">
    <property type="protein sequence ID" value="PIR45464.1"/>
    <property type="molecule type" value="Genomic_DNA"/>
</dbReference>
<evidence type="ECO:0000256" key="5">
    <source>
        <dbReference type="ARBA" id="ARBA00023186"/>
    </source>
</evidence>
<dbReference type="FunFam" id="2.60.260.20:FF:000005">
    <property type="entry name" value="Chaperone protein dnaJ 1, mitochondrial"/>
    <property type="match status" value="1"/>
</dbReference>
<feature type="repeat" description="CXXCXGXG motif" evidence="8">
    <location>
        <begin position="200"/>
        <end position="207"/>
    </location>
</feature>
<dbReference type="PROSITE" id="PS00636">
    <property type="entry name" value="DNAJ_1"/>
    <property type="match status" value="1"/>
</dbReference>
<evidence type="ECO:0000256" key="7">
    <source>
        <dbReference type="ARBA" id="ARBA00067609"/>
    </source>
</evidence>
<feature type="binding site" evidence="8">
    <location>
        <position position="200"/>
    </location>
    <ligand>
        <name>Zn(2+)</name>
        <dbReference type="ChEBI" id="CHEBI:29105"/>
        <label>1</label>
    </ligand>
</feature>
<evidence type="ECO:0000313" key="12">
    <source>
        <dbReference type="EMBL" id="PIR45464.1"/>
    </source>
</evidence>
<feature type="binding site" evidence="8">
    <location>
        <position position="143"/>
    </location>
    <ligand>
        <name>Zn(2+)</name>
        <dbReference type="ChEBI" id="CHEBI:29105"/>
        <label>1</label>
    </ligand>
</feature>
<dbReference type="InterPro" id="IPR012724">
    <property type="entry name" value="DnaJ"/>
</dbReference>
<comment type="subunit">
    <text evidence="8">Homodimer.</text>
</comment>
<evidence type="ECO:0000256" key="6">
    <source>
        <dbReference type="ARBA" id="ARBA00061004"/>
    </source>
</evidence>
<evidence type="ECO:0000256" key="1">
    <source>
        <dbReference type="ARBA" id="ARBA00022723"/>
    </source>
</evidence>
<dbReference type="PROSITE" id="PS50076">
    <property type="entry name" value="DNAJ_2"/>
    <property type="match status" value="1"/>
</dbReference>
<dbReference type="CDD" id="cd06257">
    <property type="entry name" value="DnaJ"/>
    <property type="match status" value="1"/>
</dbReference>
<comment type="domain">
    <text evidence="8">The J domain is necessary and sufficient to stimulate DnaK ATPase activity. Zinc center 1 plays an important role in the autonomous, DnaK-independent chaperone activity of DnaJ. Zinc center 2 is essential for interaction with DnaK and for DnaJ activity.</text>
</comment>
<feature type="binding site" evidence="8">
    <location>
        <position position="160"/>
    </location>
    <ligand>
        <name>Zn(2+)</name>
        <dbReference type="ChEBI" id="CHEBI:29105"/>
        <label>2</label>
    </ligand>
</feature>
<dbReference type="AlphaFoldDB" id="A0A2H0RHG8"/>
<feature type="repeat" description="CXXCXGXG motif" evidence="8">
    <location>
        <begin position="160"/>
        <end position="167"/>
    </location>
</feature>
<name>A0A2H0RHG8_9BACT</name>
<dbReference type="Gene3D" id="1.10.287.110">
    <property type="entry name" value="DnaJ domain"/>
    <property type="match status" value="1"/>
</dbReference>
<evidence type="ECO:0000256" key="8">
    <source>
        <dbReference type="HAMAP-Rule" id="MF_01152"/>
    </source>
</evidence>
<dbReference type="CDD" id="cd10747">
    <property type="entry name" value="DnaJ_C"/>
    <property type="match status" value="1"/>
</dbReference>
<sequence length="349" mass="37908">MKNYYQILGVEKSASKEEIKRAFRKLAHKYHPDKSGGDEARFKEANEAYQVLSDEQKRAKYDQFSAGGGPAFGGGGDFGNWDFSNFARQGGAQFDFGDIFGDIFGGGQRTKRGRDISVDIMISFEESVFGTEKAFLISKVGKCDTCAGSGTDKGSKLKKCATCNGQGKIRENRRSFIGQITSVRECDTCYGKGEVPEEVCPDCAGAGVKKKSEEIKVAVSPGIEHGEMIRLSGRGEAIPGGPSGDLYIKVHVEPSKTFRREGSDLSMDLPIKLSEALLGAEKKLKTLDGEVTLKVPAGVAPGERLRVRGKGVPAGRGRGDLLIKIKFDLPKKLSRRAQRLIQELEDEGL</sequence>
<feature type="repeat" description="CXXCXGXG motif" evidence="8">
    <location>
        <begin position="186"/>
        <end position="193"/>
    </location>
</feature>
<dbReference type="Pfam" id="PF00226">
    <property type="entry name" value="DnaJ"/>
    <property type="match status" value="1"/>
</dbReference>
<reference evidence="12 13" key="1">
    <citation type="submission" date="2017-09" db="EMBL/GenBank/DDBJ databases">
        <title>Depth-based differentiation of microbial function through sediment-hosted aquifers and enrichment of novel symbionts in the deep terrestrial subsurface.</title>
        <authorList>
            <person name="Probst A.J."/>
            <person name="Ladd B."/>
            <person name="Jarett J.K."/>
            <person name="Geller-Mcgrath D.E."/>
            <person name="Sieber C.M."/>
            <person name="Emerson J.B."/>
            <person name="Anantharaman K."/>
            <person name="Thomas B.C."/>
            <person name="Malmstrom R."/>
            <person name="Stieglmeier M."/>
            <person name="Klingl A."/>
            <person name="Woyke T."/>
            <person name="Ryan C.M."/>
            <person name="Banfield J.F."/>
        </authorList>
    </citation>
    <scope>NUCLEOTIDE SEQUENCE [LARGE SCALE GENOMIC DNA]</scope>
    <source>
        <strain evidence="12">CG10_big_fil_rev_8_21_14_0_10_50_13</strain>
    </source>
</reference>
<comment type="function">
    <text evidence="8">Participates actively in the response to hyperosmotic and heat shock by preventing the aggregation of stress-denatured proteins and by disaggregating proteins, also in an autonomous, DnaK-independent fashion. Unfolded proteins bind initially to DnaJ; upon interaction with the DnaJ-bound protein, DnaK hydrolyzes its bound ATP, resulting in the formation of a stable complex. GrpE releases ADP from DnaK; ATP binding to DnaK triggers the release of the substrate protein, thus completing the reaction cycle. Several rounds of ATP-dependent interactions between DnaJ, DnaK and GrpE are required for fully efficient folding. Also involved, together with DnaK and GrpE, in the DNA replication of plasmids through activation of initiation proteins.</text>
</comment>
<feature type="repeat" description="CXXCXGXG motif" evidence="8">
    <location>
        <begin position="143"/>
        <end position="150"/>
    </location>
</feature>
<dbReference type="PANTHER" id="PTHR43096:SF52">
    <property type="entry name" value="DNAJ HOMOLOG 1, MITOCHONDRIAL-RELATED"/>
    <property type="match status" value="1"/>
</dbReference>
<keyword evidence="8" id="KW-0963">Cytoplasm</keyword>
<dbReference type="SUPFAM" id="SSF46565">
    <property type="entry name" value="Chaperone J-domain"/>
    <property type="match status" value="1"/>
</dbReference>
<dbReference type="GO" id="GO:0051082">
    <property type="term" value="F:unfolded protein binding"/>
    <property type="evidence" value="ECO:0007669"/>
    <property type="project" value="UniProtKB-UniRule"/>
</dbReference>
<feature type="domain" description="J" evidence="10">
    <location>
        <begin position="3"/>
        <end position="65"/>
    </location>
</feature>
<keyword evidence="8" id="KW-0346">Stress response</keyword>
<evidence type="ECO:0000313" key="13">
    <source>
        <dbReference type="Proteomes" id="UP000230906"/>
    </source>
</evidence>
<dbReference type="InterPro" id="IPR008971">
    <property type="entry name" value="HSP40/DnaJ_pept-bd"/>
</dbReference>
<dbReference type="HAMAP" id="MF_01152">
    <property type="entry name" value="DnaJ"/>
    <property type="match status" value="1"/>
</dbReference>
<gene>
    <name evidence="8" type="primary">dnaJ</name>
    <name evidence="12" type="ORF">COV09_01195</name>
</gene>
<dbReference type="PANTHER" id="PTHR43096">
    <property type="entry name" value="DNAJ HOMOLOG 1, MITOCHONDRIAL-RELATED"/>
    <property type="match status" value="1"/>
</dbReference>
<dbReference type="SMART" id="SM00271">
    <property type="entry name" value="DnaJ"/>
    <property type="match status" value="1"/>
</dbReference>
<evidence type="ECO:0000259" key="10">
    <source>
        <dbReference type="PROSITE" id="PS50076"/>
    </source>
</evidence>
<keyword evidence="1 8" id="KW-0479">Metal-binding</keyword>
<comment type="similarity">
    <text evidence="6 8">Belongs to the DnaJ family.</text>
</comment>
<feature type="binding site" evidence="8">
    <location>
        <position position="203"/>
    </location>
    <ligand>
        <name>Zn(2+)</name>
        <dbReference type="ChEBI" id="CHEBI:29105"/>
        <label>1</label>
    </ligand>
</feature>
<proteinExistence type="inferred from homology"/>
<dbReference type="InterPro" id="IPR001623">
    <property type="entry name" value="DnaJ_domain"/>
</dbReference>
<keyword evidence="4 8" id="KW-0862">Zinc</keyword>
<comment type="caution">
    <text evidence="12">The sequence shown here is derived from an EMBL/GenBank/DDBJ whole genome shotgun (WGS) entry which is preliminary data.</text>
</comment>
<dbReference type="InterPro" id="IPR018253">
    <property type="entry name" value="DnaJ_domain_CS"/>
</dbReference>
<feature type="binding site" evidence="8">
    <location>
        <position position="189"/>
    </location>
    <ligand>
        <name>Zn(2+)</name>
        <dbReference type="ChEBI" id="CHEBI:29105"/>
        <label>2</label>
    </ligand>
</feature>
<evidence type="ECO:0000256" key="2">
    <source>
        <dbReference type="ARBA" id="ARBA00022737"/>
    </source>
</evidence>
<dbReference type="FunFam" id="2.10.230.10:FF:000002">
    <property type="entry name" value="Molecular chaperone DnaJ"/>
    <property type="match status" value="1"/>
</dbReference>
<dbReference type="GO" id="GO:0042026">
    <property type="term" value="P:protein refolding"/>
    <property type="evidence" value="ECO:0007669"/>
    <property type="project" value="TreeGrafter"/>
</dbReference>
<keyword evidence="5 8" id="KW-0143">Chaperone</keyword>
<feature type="binding site" evidence="8">
    <location>
        <position position="163"/>
    </location>
    <ligand>
        <name>Zn(2+)</name>
        <dbReference type="ChEBI" id="CHEBI:29105"/>
        <label>2</label>
    </ligand>
</feature>
<feature type="binding site" evidence="8">
    <location>
        <position position="186"/>
    </location>
    <ligand>
        <name>Zn(2+)</name>
        <dbReference type="ChEBI" id="CHEBI:29105"/>
        <label>2</label>
    </ligand>
</feature>
<dbReference type="Pfam" id="PF01556">
    <property type="entry name" value="DnaJ_C"/>
    <property type="match status" value="1"/>
</dbReference>
<feature type="zinc finger region" description="CR-type" evidence="9">
    <location>
        <begin position="130"/>
        <end position="212"/>
    </location>
</feature>
<dbReference type="GO" id="GO:0008270">
    <property type="term" value="F:zinc ion binding"/>
    <property type="evidence" value="ECO:0007669"/>
    <property type="project" value="UniProtKB-UniRule"/>
</dbReference>
<dbReference type="GO" id="GO:0006260">
    <property type="term" value="P:DNA replication"/>
    <property type="evidence" value="ECO:0007669"/>
    <property type="project" value="UniProtKB-KW"/>
</dbReference>
<dbReference type="GO" id="GO:0005737">
    <property type="term" value="C:cytoplasm"/>
    <property type="evidence" value="ECO:0007669"/>
    <property type="project" value="UniProtKB-SubCell"/>
</dbReference>